<protein>
    <submittedName>
        <fullName evidence="3">Integral membrane sensor signal transduction histidine kinase</fullName>
    </submittedName>
</protein>
<evidence type="ECO:0000256" key="1">
    <source>
        <dbReference type="SAM" id="Phobius"/>
    </source>
</evidence>
<dbReference type="Pfam" id="PF13796">
    <property type="entry name" value="Sensor"/>
    <property type="match status" value="1"/>
</dbReference>
<keyword evidence="4" id="KW-1185">Reference proteome</keyword>
<feature type="transmembrane region" description="Helical" evidence="1">
    <location>
        <begin position="55"/>
        <end position="78"/>
    </location>
</feature>
<dbReference type="Proteomes" id="UP000011550">
    <property type="component" value="Unassembled WGS sequence"/>
</dbReference>
<comment type="caution">
    <text evidence="3">The sequence shown here is derived from an EMBL/GenBank/DDBJ whole genome shotgun (WGS) entry which is preliminary data.</text>
</comment>
<reference evidence="3 4" key="1">
    <citation type="journal article" date="2014" name="PLoS Genet.">
        <title>Phylogenetically driven sequencing of extremely halophilic archaea reveals strategies for static and dynamic osmo-response.</title>
        <authorList>
            <person name="Becker E.A."/>
            <person name="Seitzer P.M."/>
            <person name="Tritt A."/>
            <person name="Larsen D."/>
            <person name="Krusor M."/>
            <person name="Yao A.I."/>
            <person name="Wu D."/>
            <person name="Madern D."/>
            <person name="Eisen J.A."/>
            <person name="Darling A.E."/>
            <person name="Facciotti M.T."/>
        </authorList>
    </citation>
    <scope>NUCLEOTIDE SEQUENCE [LARGE SCALE GENOMIC DNA]</scope>
    <source>
        <strain evidence="3 4">ATCC BAA-1512</strain>
    </source>
</reference>
<dbReference type="AlphaFoldDB" id="M0ILY7"/>
<keyword evidence="3" id="KW-0418">Kinase</keyword>
<dbReference type="PATRIC" id="fig|662479.7.peg.786"/>
<dbReference type="GO" id="GO:0016301">
    <property type="term" value="F:kinase activity"/>
    <property type="evidence" value="ECO:0007669"/>
    <property type="project" value="UniProtKB-KW"/>
</dbReference>
<evidence type="ECO:0000313" key="3">
    <source>
        <dbReference type="EMBL" id="ELZ96873.1"/>
    </source>
</evidence>
<name>M0ILY7_9EURY</name>
<keyword evidence="1" id="KW-0812">Transmembrane</keyword>
<evidence type="ECO:0000259" key="2">
    <source>
        <dbReference type="Pfam" id="PF13796"/>
    </source>
</evidence>
<keyword evidence="1" id="KW-0472">Membrane</keyword>
<dbReference type="EMBL" id="AOLN01000006">
    <property type="protein sequence ID" value="ELZ96873.1"/>
    <property type="molecule type" value="Genomic_DNA"/>
</dbReference>
<keyword evidence="3" id="KW-0808">Transferase</keyword>
<feature type="domain" description="Putative sensor" evidence="2">
    <location>
        <begin position="1"/>
        <end position="89"/>
    </location>
</feature>
<proteinExistence type="predicted"/>
<keyword evidence="1" id="KW-1133">Transmembrane helix</keyword>
<evidence type="ECO:0000313" key="4">
    <source>
        <dbReference type="Proteomes" id="UP000011550"/>
    </source>
</evidence>
<accession>M0ILY7</accession>
<sequence length="97" mass="10237">MLFLFLKFVLGTASFVLVSVLGPLSLGFIAVPLYYDQPDVFVGITGVVQVETLPDALGVAVVGFLLLVVSLHVFNLAARLSGRIAKALLAPGDLRPV</sequence>
<dbReference type="InterPro" id="IPR025828">
    <property type="entry name" value="Put_sensor_dom"/>
</dbReference>
<gene>
    <name evidence="3" type="ORF">C440_03828</name>
</gene>
<feature type="transmembrane region" description="Helical" evidence="1">
    <location>
        <begin position="12"/>
        <end position="35"/>
    </location>
</feature>
<organism evidence="3 4">
    <name type="scientific">Haloferax mucosum ATCC BAA-1512</name>
    <dbReference type="NCBI Taxonomy" id="662479"/>
    <lineage>
        <taxon>Archaea</taxon>
        <taxon>Methanobacteriati</taxon>
        <taxon>Methanobacteriota</taxon>
        <taxon>Stenosarchaea group</taxon>
        <taxon>Halobacteria</taxon>
        <taxon>Halobacteriales</taxon>
        <taxon>Haloferacaceae</taxon>
        <taxon>Haloferax</taxon>
    </lineage>
</organism>